<evidence type="ECO:0000313" key="3">
    <source>
        <dbReference type="EMBL" id="GFX89745.1"/>
    </source>
</evidence>
<proteinExistence type="predicted"/>
<dbReference type="PANTHER" id="PTHR37984">
    <property type="entry name" value="PROTEIN CBG26694"/>
    <property type="match status" value="1"/>
</dbReference>
<dbReference type="InterPro" id="IPR043502">
    <property type="entry name" value="DNA/RNA_pol_sf"/>
</dbReference>
<dbReference type="EMBL" id="BMAU01021076">
    <property type="protein sequence ID" value="GFX89745.1"/>
    <property type="molecule type" value="Genomic_DNA"/>
</dbReference>
<dbReference type="PANTHER" id="PTHR37984:SF5">
    <property type="entry name" value="PROTEIN NYNRIN-LIKE"/>
    <property type="match status" value="1"/>
</dbReference>
<keyword evidence="4" id="KW-1185">Reference proteome</keyword>
<dbReference type="GO" id="GO:0003824">
    <property type="term" value="F:catalytic activity"/>
    <property type="evidence" value="ECO:0007669"/>
    <property type="project" value="UniProtKB-KW"/>
</dbReference>
<dbReference type="InterPro" id="IPR050951">
    <property type="entry name" value="Retrovirus_Pol_polyprotein"/>
</dbReference>
<gene>
    <name evidence="3" type="primary">pol_3569</name>
    <name evidence="3" type="ORF">TNCV_3711771</name>
</gene>
<accession>A0A8X6RG06</accession>
<comment type="caution">
    <text evidence="3">The sequence shown here is derived from an EMBL/GenBank/DDBJ whole genome shotgun (WGS) entry which is preliminary data.</text>
</comment>
<dbReference type="AlphaFoldDB" id="A0A8X6RG06"/>
<evidence type="ECO:0000259" key="2">
    <source>
        <dbReference type="Pfam" id="PF17919"/>
    </source>
</evidence>
<organism evidence="3 4">
    <name type="scientific">Trichonephila clavipes</name>
    <name type="common">Golden silk orbweaver</name>
    <name type="synonym">Nephila clavipes</name>
    <dbReference type="NCBI Taxonomy" id="2585209"/>
    <lineage>
        <taxon>Eukaryota</taxon>
        <taxon>Metazoa</taxon>
        <taxon>Ecdysozoa</taxon>
        <taxon>Arthropoda</taxon>
        <taxon>Chelicerata</taxon>
        <taxon>Arachnida</taxon>
        <taxon>Araneae</taxon>
        <taxon>Araneomorphae</taxon>
        <taxon>Entelegynae</taxon>
        <taxon>Araneoidea</taxon>
        <taxon>Nephilidae</taxon>
        <taxon>Trichonephila</taxon>
    </lineage>
</organism>
<feature type="domain" description="Reverse transcriptase/retrotransposon-derived protein RNase H-like" evidence="2">
    <location>
        <begin position="35"/>
        <end position="111"/>
    </location>
</feature>
<dbReference type="GO" id="GO:0071897">
    <property type="term" value="P:DNA biosynthetic process"/>
    <property type="evidence" value="ECO:0007669"/>
    <property type="project" value="UniProtKB-ARBA"/>
</dbReference>
<evidence type="ECO:0000256" key="1">
    <source>
        <dbReference type="ARBA" id="ARBA00023268"/>
    </source>
</evidence>
<keyword evidence="1" id="KW-0511">Multifunctional enzyme</keyword>
<sequence>MLLSTSSVKQLFEGSQKGIIGHLFYGLKNLLLHLRRAKKDLADATVLHHPSADASLAIVVDASDTAVGAALHQQTSKGWKPLVFFSKTLSLAQWRYGEYDRELLAAYMAIK</sequence>
<reference evidence="3" key="1">
    <citation type="submission" date="2020-08" db="EMBL/GenBank/DDBJ databases">
        <title>Multicomponent nature underlies the extraordinary mechanical properties of spider dragline silk.</title>
        <authorList>
            <person name="Kono N."/>
            <person name="Nakamura H."/>
            <person name="Mori M."/>
            <person name="Yoshida Y."/>
            <person name="Ohtoshi R."/>
            <person name="Malay A.D."/>
            <person name="Moran D.A.P."/>
            <person name="Tomita M."/>
            <person name="Numata K."/>
            <person name="Arakawa K."/>
        </authorList>
    </citation>
    <scope>NUCLEOTIDE SEQUENCE</scope>
</reference>
<protein>
    <submittedName>
        <fullName evidence="3">Retrovirus-related Pol polyprotein from transposon 297</fullName>
    </submittedName>
</protein>
<dbReference type="Pfam" id="PF17919">
    <property type="entry name" value="RT_RNaseH_2"/>
    <property type="match status" value="1"/>
</dbReference>
<evidence type="ECO:0000313" key="4">
    <source>
        <dbReference type="Proteomes" id="UP000887159"/>
    </source>
</evidence>
<dbReference type="SUPFAM" id="SSF56672">
    <property type="entry name" value="DNA/RNA polymerases"/>
    <property type="match status" value="1"/>
</dbReference>
<dbReference type="InterPro" id="IPR041577">
    <property type="entry name" value="RT_RNaseH_2"/>
</dbReference>
<dbReference type="Proteomes" id="UP000887159">
    <property type="component" value="Unassembled WGS sequence"/>
</dbReference>
<name>A0A8X6RG06_TRICX</name>